<feature type="region of interest" description="Disordered" evidence="1">
    <location>
        <begin position="190"/>
        <end position="209"/>
    </location>
</feature>
<feature type="domain" description="DUF4124" evidence="2">
    <location>
        <begin position="2"/>
        <end position="47"/>
    </location>
</feature>
<dbReference type="InterPro" id="IPR025392">
    <property type="entry name" value="DUF4124"/>
</dbReference>
<dbReference type="OrthoDB" id="8794394at2"/>
<dbReference type="InterPro" id="IPR036249">
    <property type="entry name" value="Thioredoxin-like_sf"/>
</dbReference>
<gene>
    <name evidence="3" type="ORF">D3872_02860</name>
</gene>
<dbReference type="Proteomes" id="UP000284006">
    <property type="component" value="Unassembled WGS sequence"/>
</dbReference>
<feature type="compositionally biased region" description="Basic and acidic residues" evidence="1">
    <location>
        <begin position="192"/>
        <end position="202"/>
    </location>
</feature>
<name>A0A418Y787_9BURK</name>
<dbReference type="SUPFAM" id="SSF52833">
    <property type="entry name" value="Thioredoxin-like"/>
    <property type="match status" value="1"/>
</dbReference>
<dbReference type="AlphaFoldDB" id="A0A418Y787"/>
<sequence length="209" mass="22210">MLLLLCAAGANAQQMYKWVDSKGVTHYSDTPAPDGKKAEVKALTPGAELVPLPYALVSASRAAPVTLYTAVDCKGCDDGRKMLQTRGIPYAEKTVSTYEDQVKLKEAGSEGRLPMLVVGRTKLVGFEPSAWNGALDAAAYPAKNILPARYRNAAPVAAAPMAPAAAPAPNAAEREARDLVRVAEADAAAARWKAERDKKKNDTPPGFQF</sequence>
<proteinExistence type="predicted"/>
<evidence type="ECO:0000259" key="2">
    <source>
        <dbReference type="Pfam" id="PF13511"/>
    </source>
</evidence>
<keyword evidence="4" id="KW-1185">Reference proteome</keyword>
<comment type="caution">
    <text evidence="3">The sequence shown here is derived from an EMBL/GenBank/DDBJ whole genome shotgun (WGS) entry which is preliminary data.</text>
</comment>
<accession>A0A418Y787</accession>
<evidence type="ECO:0000256" key="1">
    <source>
        <dbReference type="SAM" id="MobiDB-lite"/>
    </source>
</evidence>
<protein>
    <submittedName>
        <fullName evidence="3">Glutaredoxin family protein</fullName>
    </submittedName>
</protein>
<dbReference type="Gene3D" id="3.40.30.10">
    <property type="entry name" value="Glutaredoxin"/>
    <property type="match status" value="1"/>
</dbReference>
<reference evidence="3 4" key="1">
    <citation type="submission" date="2018-09" db="EMBL/GenBank/DDBJ databases">
        <authorList>
            <person name="Zhu H."/>
        </authorList>
    </citation>
    <scope>NUCLEOTIDE SEQUENCE [LARGE SCALE GENOMIC DNA]</scope>
    <source>
        <strain evidence="3 4">K1S02-61</strain>
    </source>
</reference>
<dbReference type="EMBL" id="QYUP01000024">
    <property type="protein sequence ID" value="RJG25430.1"/>
    <property type="molecule type" value="Genomic_DNA"/>
</dbReference>
<evidence type="ECO:0000313" key="4">
    <source>
        <dbReference type="Proteomes" id="UP000284006"/>
    </source>
</evidence>
<dbReference type="CDD" id="cd02976">
    <property type="entry name" value="NrdH"/>
    <property type="match status" value="1"/>
</dbReference>
<evidence type="ECO:0000313" key="3">
    <source>
        <dbReference type="EMBL" id="RJG25430.1"/>
    </source>
</evidence>
<dbReference type="Pfam" id="PF13511">
    <property type="entry name" value="DUF4124"/>
    <property type="match status" value="1"/>
</dbReference>
<organism evidence="3 4">
    <name type="scientific">Massilia cavernae</name>
    <dbReference type="NCBI Taxonomy" id="2320864"/>
    <lineage>
        <taxon>Bacteria</taxon>
        <taxon>Pseudomonadati</taxon>
        <taxon>Pseudomonadota</taxon>
        <taxon>Betaproteobacteria</taxon>
        <taxon>Burkholderiales</taxon>
        <taxon>Oxalobacteraceae</taxon>
        <taxon>Telluria group</taxon>
        <taxon>Massilia</taxon>
    </lineage>
</organism>